<dbReference type="AlphaFoldDB" id="A0ABD2JQP0"/>
<name>A0ABD2JQP0_9BILA</name>
<protein>
    <submittedName>
        <fullName evidence="3">Uncharacterized protein</fullName>
    </submittedName>
</protein>
<evidence type="ECO:0000256" key="1">
    <source>
        <dbReference type="SAM" id="MobiDB-lite"/>
    </source>
</evidence>
<dbReference type="EMBL" id="JBICBT010000918">
    <property type="protein sequence ID" value="KAL3092902.1"/>
    <property type="molecule type" value="Genomic_DNA"/>
</dbReference>
<feature type="region of interest" description="Disordered" evidence="1">
    <location>
        <begin position="36"/>
        <end position="98"/>
    </location>
</feature>
<accession>A0ABD2JQP0</accession>
<sequence>MNSFSVAFALCRFSALSLLLLSDHCFGMVQLSPSASAAAAGGGKSSPRGPPPAAPKQSQKGEKQQQNDVGSSSPPASTDRKSASLHSPNARFLRSPYGVGTPRAFTGAVGGQQQQHFSNSANAGSFPGTGGFGIAGYKGGGQFAAGGSGGFPRDGSAANGGAAFDYRQPFGRAIGGQTNRGRK</sequence>
<gene>
    <name evidence="3" type="ORF">niasHT_020285</name>
</gene>
<keyword evidence="4" id="KW-1185">Reference proteome</keyword>
<feature type="compositionally biased region" description="Polar residues" evidence="1">
    <location>
        <begin position="66"/>
        <end position="76"/>
    </location>
</feature>
<evidence type="ECO:0000313" key="4">
    <source>
        <dbReference type="Proteomes" id="UP001620626"/>
    </source>
</evidence>
<reference evidence="3 4" key="1">
    <citation type="submission" date="2024-10" db="EMBL/GenBank/DDBJ databases">
        <authorList>
            <person name="Kim D."/>
        </authorList>
    </citation>
    <scope>NUCLEOTIDE SEQUENCE [LARGE SCALE GENOMIC DNA]</scope>
    <source>
        <strain evidence="3">BH-2024</strain>
    </source>
</reference>
<evidence type="ECO:0000256" key="2">
    <source>
        <dbReference type="SAM" id="SignalP"/>
    </source>
</evidence>
<feature type="signal peptide" evidence="2">
    <location>
        <begin position="1"/>
        <end position="27"/>
    </location>
</feature>
<dbReference type="Proteomes" id="UP001620626">
    <property type="component" value="Unassembled WGS sequence"/>
</dbReference>
<keyword evidence="2" id="KW-0732">Signal</keyword>
<proteinExistence type="predicted"/>
<organism evidence="3 4">
    <name type="scientific">Heterodera trifolii</name>
    <dbReference type="NCBI Taxonomy" id="157864"/>
    <lineage>
        <taxon>Eukaryota</taxon>
        <taxon>Metazoa</taxon>
        <taxon>Ecdysozoa</taxon>
        <taxon>Nematoda</taxon>
        <taxon>Chromadorea</taxon>
        <taxon>Rhabditida</taxon>
        <taxon>Tylenchina</taxon>
        <taxon>Tylenchomorpha</taxon>
        <taxon>Tylenchoidea</taxon>
        <taxon>Heteroderidae</taxon>
        <taxon>Heteroderinae</taxon>
        <taxon>Heterodera</taxon>
    </lineage>
</organism>
<feature type="chain" id="PRO_5044877801" evidence="2">
    <location>
        <begin position="28"/>
        <end position="183"/>
    </location>
</feature>
<comment type="caution">
    <text evidence="3">The sequence shown here is derived from an EMBL/GenBank/DDBJ whole genome shotgun (WGS) entry which is preliminary data.</text>
</comment>
<feature type="region of interest" description="Disordered" evidence="1">
    <location>
        <begin position="160"/>
        <end position="183"/>
    </location>
</feature>
<evidence type="ECO:0000313" key="3">
    <source>
        <dbReference type="EMBL" id="KAL3092902.1"/>
    </source>
</evidence>